<gene>
    <name evidence="7" type="ORF">CCAND38_540013</name>
</gene>
<dbReference type="PANTHER" id="PTHR40980">
    <property type="entry name" value="PLUG DOMAIN-CONTAINING PROTEIN"/>
    <property type="match status" value="1"/>
</dbReference>
<dbReference type="SUPFAM" id="SSF49452">
    <property type="entry name" value="Starch-binding domain-like"/>
    <property type="match status" value="1"/>
</dbReference>
<sequence>MKMNRLTFLIFFLFTTVVFAQTGTVSGRIVDAESKEVLPYTEVSLFSSDNKNRNFGVISDENGKFLLKNIPFGEYTLKISFVGYEDVTKPLSINVSKTNLGDVLLHLSVQQIEEVVVEGRKAAFSYQVDRKTINASAFPEANTAIDLLTNVPSLNVSVDGRITYREGGTFTVYINGIIAKDGQERLRTLDASQIEKIDIITNPSAKYSASGTAGIIRVVLKKNKLEGYAINLSAEFNTLERKSFSYSIDKKGKKGGWHVSGNIADHHWGDSRSQGISNVYAPDGKRFETLFNSEYKANMNNSFIDFGFNYDITDRDFIDVSIDYVPFRKKEKKIDKTQISENTFDKEGNLLSSKDFLMDVDNQFLYQNWGANLEYSHFFNKDKSHFLKLNSGYTFFIGSSDDFTKGHVISPKENTVFGNKSSEKNEIFTKSILEYELPLTDATSIEAGVDIETDHIPEITTESGFFKGDRIVETSKDVSENQVINYKENIYAGYFSFKSSFGKFEYKLGLRSEHTARDIIYSFDNQQGVRKNDRFKKNFTDWFPSVHLLYSFSQNSQISGNYSRRISRPEYWVLVPAFVWNDRYSFLTGNSRLLPSYTDSYELAYKNSWGKDFVSIEMFTRNQHDIMSPYSRVYRDNMLLITRENVGSSWATGIELMAGVDVFKWWNVNASFTAYHYRQDLEVDANSYPIEQWRFNAKLNHTLRLPRNFLLRVNMGYQSPTKDLQNNVEAIFLTNASFTKTWKDNRWSLSLFGSNVFDSYRYTKTNVGENFSKQTKMTYRPYVGFSLKYQFNNQK</sequence>
<accession>A0A0B7IDM1</accession>
<evidence type="ECO:0000313" key="7">
    <source>
        <dbReference type="EMBL" id="CEN48073.1"/>
    </source>
</evidence>
<dbReference type="SUPFAM" id="SSF56935">
    <property type="entry name" value="Porins"/>
    <property type="match status" value="1"/>
</dbReference>
<keyword evidence="3" id="KW-0998">Cell outer membrane</keyword>
<feature type="domain" description="TonB-dependent receptor plug" evidence="5">
    <location>
        <begin position="127"/>
        <end position="215"/>
    </location>
</feature>
<keyword evidence="2" id="KW-0472">Membrane</keyword>
<evidence type="ECO:0000259" key="5">
    <source>
        <dbReference type="Pfam" id="PF07715"/>
    </source>
</evidence>
<dbReference type="AlphaFoldDB" id="A0A0B7IDM1"/>
<protein>
    <recommendedName>
        <fullName evidence="9">TonB-dependent receptor</fullName>
    </recommendedName>
</protein>
<evidence type="ECO:0000256" key="2">
    <source>
        <dbReference type="ARBA" id="ARBA00023136"/>
    </source>
</evidence>
<evidence type="ECO:0000313" key="8">
    <source>
        <dbReference type="Proteomes" id="UP000045051"/>
    </source>
</evidence>
<dbReference type="InterPro" id="IPR036942">
    <property type="entry name" value="Beta-barrel_TonB_sf"/>
</dbReference>
<keyword evidence="8" id="KW-1185">Reference proteome</keyword>
<organism evidence="7 8">
    <name type="scientific">Capnocytophaga canis</name>
    <dbReference type="NCBI Taxonomy" id="1848903"/>
    <lineage>
        <taxon>Bacteria</taxon>
        <taxon>Pseudomonadati</taxon>
        <taxon>Bacteroidota</taxon>
        <taxon>Flavobacteriia</taxon>
        <taxon>Flavobacteriales</taxon>
        <taxon>Flavobacteriaceae</taxon>
        <taxon>Capnocytophaga</taxon>
    </lineage>
</organism>
<dbReference type="InterPro" id="IPR012910">
    <property type="entry name" value="Plug_dom"/>
</dbReference>
<dbReference type="Proteomes" id="UP000045051">
    <property type="component" value="Unassembled WGS sequence"/>
</dbReference>
<dbReference type="Gene3D" id="2.60.40.1120">
    <property type="entry name" value="Carboxypeptidase-like, regulatory domain"/>
    <property type="match status" value="1"/>
</dbReference>
<comment type="subcellular location">
    <subcellularLocation>
        <location evidence="1">Cell outer membrane</location>
    </subcellularLocation>
</comment>
<proteinExistence type="predicted"/>
<dbReference type="Pfam" id="PF14905">
    <property type="entry name" value="OMP_b-brl_3"/>
    <property type="match status" value="1"/>
</dbReference>
<keyword evidence="4" id="KW-0732">Signal</keyword>
<feature type="signal peptide" evidence="4">
    <location>
        <begin position="1"/>
        <end position="20"/>
    </location>
</feature>
<evidence type="ECO:0008006" key="9">
    <source>
        <dbReference type="Google" id="ProtNLM"/>
    </source>
</evidence>
<dbReference type="GO" id="GO:0030246">
    <property type="term" value="F:carbohydrate binding"/>
    <property type="evidence" value="ECO:0007669"/>
    <property type="project" value="InterPro"/>
</dbReference>
<evidence type="ECO:0000256" key="4">
    <source>
        <dbReference type="SAM" id="SignalP"/>
    </source>
</evidence>
<name>A0A0B7IDM1_9FLAO</name>
<dbReference type="Gene3D" id="2.170.130.10">
    <property type="entry name" value="TonB-dependent receptor, plug domain"/>
    <property type="match status" value="1"/>
</dbReference>
<dbReference type="InterPro" id="IPR041700">
    <property type="entry name" value="OMP_b-brl_3"/>
</dbReference>
<evidence type="ECO:0000256" key="3">
    <source>
        <dbReference type="ARBA" id="ARBA00023237"/>
    </source>
</evidence>
<feature type="domain" description="Outer membrane protein beta-barrel" evidence="6">
    <location>
        <begin position="379"/>
        <end position="789"/>
    </location>
</feature>
<feature type="chain" id="PRO_5002117783" description="TonB-dependent receptor" evidence="4">
    <location>
        <begin position="21"/>
        <end position="795"/>
    </location>
</feature>
<reference evidence="7 8" key="1">
    <citation type="submission" date="2015-01" db="EMBL/GenBank/DDBJ databases">
        <authorList>
            <person name="Xiang T."/>
            <person name="Song Y."/>
            <person name="Huang L."/>
            <person name="Wang B."/>
            <person name="Wu P."/>
        </authorList>
    </citation>
    <scope>NUCLEOTIDE SEQUENCE [LARGE SCALE GENOMIC DNA]</scope>
    <source>
        <strain evidence="7 8">CcD38</strain>
    </source>
</reference>
<dbReference type="Gene3D" id="2.40.170.20">
    <property type="entry name" value="TonB-dependent receptor, beta-barrel domain"/>
    <property type="match status" value="1"/>
</dbReference>
<dbReference type="GO" id="GO:0009279">
    <property type="term" value="C:cell outer membrane"/>
    <property type="evidence" value="ECO:0007669"/>
    <property type="project" value="UniProtKB-SubCell"/>
</dbReference>
<dbReference type="EMBL" id="CDOI01000167">
    <property type="protein sequence ID" value="CEN48073.1"/>
    <property type="molecule type" value="Genomic_DNA"/>
</dbReference>
<dbReference type="Pfam" id="PF07715">
    <property type="entry name" value="Plug"/>
    <property type="match status" value="1"/>
</dbReference>
<dbReference type="InterPro" id="IPR013784">
    <property type="entry name" value="Carb-bd-like_fold"/>
</dbReference>
<dbReference type="InterPro" id="IPR037066">
    <property type="entry name" value="Plug_dom_sf"/>
</dbReference>
<dbReference type="Pfam" id="PF13715">
    <property type="entry name" value="CarbopepD_reg_2"/>
    <property type="match status" value="1"/>
</dbReference>
<dbReference type="PANTHER" id="PTHR40980:SF4">
    <property type="entry name" value="TONB-DEPENDENT RECEPTOR-LIKE BETA-BARREL DOMAIN-CONTAINING PROTEIN"/>
    <property type="match status" value="1"/>
</dbReference>
<evidence type="ECO:0000256" key="1">
    <source>
        <dbReference type="ARBA" id="ARBA00004442"/>
    </source>
</evidence>
<evidence type="ECO:0000259" key="6">
    <source>
        <dbReference type="Pfam" id="PF14905"/>
    </source>
</evidence>